<dbReference type="AlphaFoldDB" id="A0AA42W0Q6"/>
<sequence>MWGWLRRPASGPADTSHTEAAPQSYAQWSTWLDRLAQGDDDARCLAQLHQGQLSWSGGVAPLFVERISTEVQRRLGLCAERLTRNLRLGVDESLVVRALLQARHELAFIHQLCLLPAVPESTRSQLGAEVRKFAERAQQSLLDTAQSDRSGRLASLLRHNALTRYANPPAQNELHDTPAPTTVETAAGAPRRRNILS</sequence>
<name>A0AA42W0Q6_9BURK</name>
<evidence type="ECO:0000313" key="3">
    <source>
        <dbReference type="Proteomes" id="UP001161294"/>
    </source>
</evidence>
<dbReference type="RefSeq" id="WP_279851332.1">
    <property type="nucleotide sequence ID" value="NZ_CAXONF010000037.1"/>
</dbReference>
<comment type="caution">
    <text evidence="2">The sequence shown here is derived from an EMBL/GenBank/DDBJ whole genome shotgun (WGS) entry which is preliminary data.</text>
</comment>
<protein>
    <submittedName>
        <fullName evidence="2">Uncharacterized protein</fullName>
    </submittedName>
</protein>
<evidence type="ECO:0000313" key="2">
    <source>
        <dbReference type="EMBL" id="MDH2004124.1"/>
    </source>
</evidence>
<feature type="region of interest" description="Disordered" evidence="1">
    <location>
        <begin position="1"/>
        <end position="21"/>
    </location>
</feature>
<accession>A0AA42W0Q6</accession>
<gene>
    <name evidence="2" type="ORF">N5J23_00925</name>
</gene>
<proteinExistence type="predicted"/>
<evidence type="ECO:0000256" key="1">
    <source>
        <dbReference type="SAM" id="MobiDB-lite"/>
    </source>
</evidence>
<dbReference type="EMBL" id="JAOCJW010000001">
    <property type="protein sequence ID" value="MDH2004124.1"/>
    <property type="molecule type" value="Genomic_DNA"/>
</dbReference>
<organism evidence="2 3">
    <name type="scientific">Comamonas aquatica</name>
    <dbReference type="NCBI Taxonomy" id="225991"/>
    <lineage>
        <taxon>Bacteria</taxon>
        <taxon>Pseudomonadati</taxon>
        <taxon>Pseudomonadota</taxon>
        <taxon>Betaproteobacteria</taxon>
        <taxon>Burkholderiales</taxon>
        <taxon>Comamonadaceae</taxon>
        <taxon>Comamonas</taxon>
    </lineage>
</organism>
<feature type="region of interest" description="Disordered" evidence="1">
    <location>
        <begin position="168"/>
        <end position="197"/>
    </location>
</feature>
<dbReference type="Proteomes" id="UP001161294">
    <property type="component" value="Unassembled WGS sequence"/>
</dbReference>
<reference evidence="2" key="1">
    <citation type="submission" date="2022-09" db="EMBL/GenBank/DDBJ databases">
        <title>Intensive care unit water sources are persistently colonized with multi-drug resistant bacteria and are the site of extensive horizontal gene transfer of antibiotic resistance genes.</title>
        <authorList>
            <person name="Diorio-Toth L."/>
        </authorList>
    </citation>
    <scope>NUCLEOTIDE SEQUENCE</scope>
    <source>
        <strain evidence="2">GD03686</strain>
    </source>
</reference>